<evidence type="ECO:0000259" key="9">
    <source>
        <dbReference type="PROSITE" id="PS50893"/>
    </source>
</evidence>
<dbReference type="InterPro" id="IPR015856">
    <property type="entry name" value="ABC_transpr_CbiO/EcfA_su"/>
</dbReference>
<protein>
    <submittedName>
        <fullName evidence="10">ATP-binding cassette domain-containing protein</fullName>
    </submittedName>
</protein>
<dbReference type="SUPFAM" id="SSF52540">
    <property type="entry name" value="P-loop containing nucleoside triphosphate hydrolases"/>
    <property type="match status" value="2"/>
</dbReference>
<name>A0ABV4YSF9_9BACI</name>
<dbReference type="GO" id="GO:0005524">
    <property type="term" value="F:ATP binding"/>
    <property type="evidence" value="ECO:0007669"/>
    <property type="project" value="UniProtKB-KW"/>
</dbReference>
<dbReference type="InterPro" id="IPR017871">
    <property type="entry name" value="ABC_transporter-like_CS"/>
</dbReference>
<gene>
    <name evidence="10" type="ORF">P5G62_010340</name>
</gene>
<dbReference type="InterPro" id="IPR050095">
    <property type="entry name" value="ECF_ABC_transporter_ATP-bd"/>
</dbReference>
<dbReference type="InterPro" id="IPR027417">
    <property type="entry name" value="P-loop_NTPase"/>
</dbReference>
<evidence type="ECO:0000256" key="3">
    <source>
        <dbReference type="ARBA" id="ARBA00022448"/>
    </source>
</evidence>
<dbReference type="SMART" id="SM00382">
    <property type="entry name" value="AAA"/>
    <property type="match status" value="2"/>
</dbReference>
<evidence type="ECO:0000256" key="4">
    <source>
        <dbReference type="ARBA" id="ARBA00022475"/>
    </source>
</evidence>
<dbReference type="Gene3D" id="3.40.50.300">
    <property type="entry name" value="P-loop containing nucleotide triphosphate hydrolases"/>
    <property type="match status" value="2"/>
</dbReference>
<keyword evidence="6 10" id="KW-0067">ATP-binding</keyword>
<evidence type="ECO:0000256" key="7">
    <source>
        <dbReference type="ARBA" id="ARBA00022967"/>
    </source>
</evidence>
<evidence type="ECO:0000313" key="10">
    <source>
        <dbReference type="EMBL" id="MFB3167508.1"/>
    </source>
</evidence>
<dbReference type="InterPro" id="IPR003593">
    <property type="entry name" value="AAA+_ATPase"/>
</dbReference>
<dbReference type="EMBL" id="JAROBZ020000001">
    <property type="protein sequence ID" value="MFB3167508.1"/>
    <property type="molecule type" value="Genomic_DNA"/>
</dbReference>
<dbReference type="InterPro" id="IPR003439">
    <property type="entry name" value="ABC_transporter-like_ATP-bd"/>
</dbReference>
<dbReference type="PROSITE" id="PS00211">
    <property type="entry name" value="ABC_TRANSPORTER_1"/>
    <property type="match status" value="1"/>
</dbReference>
<evidence type="ECO:0000256" key="1">
    <source>
        <dbReference type="ARBA" id="ARBA00004202"/>
    </source>
</evidence>
<dbReference type="RefSeq" id="WP_306075037.1">
    <property type="nucleotide sequence ID" value="NZ_JAROBZ020000001.1"/>
</dbReference>
<reference evidence="10 11" key="1">
    <citation type="submission" date="2024-05" db="EMBL/GenBank/DDBJ databases">
        <authorList>
            <person name="Venkateswaran K."/>
        </authorList>
    </citation>
    <scope>NUCLEOTIDE SEQUENCE [LARGE SCALE GENOMIC DNA]</scope>
    <source>
        <strain evidence="10 11">179-C4-2-HS</strain>
    </source>
</reference>
<dbReference type="CDD" id="cd03225">
    <property type="entry name" value="ABC_cobalt_CbiO_domain1"/>
    <property type="match status" value="2"/>
</dbReference>
<evidence type="ECO:0000256" key="5">
    <source>
        <dbReference type="ARBA" id="ARBA00022741"/>
    </source>
</evidence>
<sequence>MVANIEIKSLSFTYPDTEAPALSDINVRIQKGQFIVLFGASGSGKSTLLRLLKKEIQPYGKVTGEIKVNGVNVDQEGTPAIGYVFQDPENQVVADEVLHELVFGLENIGMKTNEMRNKVAEMVHFFGIESLLHRKTHELSGGQKQQVNLASVLLMQPSILLLDEPTAQLDPVSAKEFLNILVQLNEEFGITIVLAEHRLDEVISIADKVVMMDKGKIVEQGHAKSVLSQLWNTSNRPFIPSIPAFALSVDEQEEVGELPLTVKDGRSWLDHFTFTFQTKNQLVQPLGEEILKAKNLHYQYSKESMVLKDLNLSLRKGEVYALLGGNGTGKSTLLKILAGVLKPLHGKVYLNQKVQSYKGDFDWVRKVGYLPQNLKPFFIQDSVELELQATRVQFGITDPARLEQLLEIFDIAHLLYRHPYDLSGGELQKAALACLLLREPELLILDEPTKGLDAVSKEHLAALLTELRKQNITILFSTHDVEFAARYATRCGMLFQGQITAEDEPTKFFAGNFFYTTMIQRLFRHEKDNLILTLEEAVTRCVQNEVSY</sequence>
<comment type="caution">
    <text evidence="10">The sequence shown here is derived from an EMBL/GenBank/DDBJ whole genome shotgun (WGS) entry which is preliminary data.</text>
</comment>
<evidence type="ECO:0000256" key="8">
    <source>
        <dbReference type="ARBA" id="ARBA00023136"/>
    </source>
</evidence>
<keyword evidence="4" id="KW-1003">Cell membrane</keyword>
<dbReference type="PANTHER" id="PTHR43553">
    <property type="entry name" value="HEAVY METAL TRANSPORTER"/>
    <property type="match status" value="1"/>
</dbReference>
<dbReference type="PROSITE" id="PS50893">
    <property type="entry name" value="ABC_TRANSPORTER_2"/>
    <property type="match status" value="2"/>
</dbReference>
<dbReference type="Pfam" id="PF00005">
    <property type="entry name" value="ABC_tran"/>
    <property type="match status" value="2"/>
</dbReference>
<keyword evidence="7" id="KW-1278">Translocase</keyword>
<evidence type="ECO:0000313" key="11">
    <source>
        <dbReference type="Proteomes" id="UP001241748"/>
    </source>
</evidence>
<proteinExistence type="inferred from homology"/>
<evidence type="ECO:0000256" key="6">
    <source>
        <dbReference type="ARBA" id="ARBA00022840"/>
    </source>
</evidence>
<keyword evidence="3" id="KW-0813">Transport</keyword>
<organism evidence="10 11">
    <name type="scientific">Neobacillus driksii</name>
    <dbReference type="NCBI Taxonomy" id="3035913"/>
    <lineage>
        <taxon>Bacteria</taxon>
        <taxon>Bacillati</taxon>
        <taxon>Bacillota</taxon>
        <taxon>Bacilli</taxon>
        <taxon>Bacillales</taxon>
        <taxon>Bacillaceae</taxon>
        <taxon>Neobacillus</taxon>
    </lineage>
</organism>
<keyword evidence="11" id="KW-1185">Reference proteome</keyword>
<accession>A0ABV4YSF9</accession>
<comment type="similarity">
    <text evidence="2">Belongs to the ABC transporter superfamily.</text>
</comment>
<feature type="domain" description="ABC transporter" evidence="9">
    <location>
        <begin position="5"/>
        <end position="239"/>
    </location>
</feature>
<dbReference type="Proteomes" id="UP001241748">
    <property type="component" value="Unassembled WGS sequence"/>
</dbReference>
<comment type="subcellular location">
    <subcellularLocation>
        <location evidence="1">Cell membrane</location>
        <topology evidence="1">Peripheral membrane protein</topology>
    </subcellularLocation>
</comment>
<feature type="domain" description="ABC transporter" evidence="9">
    <location>
        <begin position="291"/>
        <end position="521"/>
    </location>
</feature>
<evidence type="ECO:0000256" key="2">
    <source>
        <dbReference type="ARBA" id="ARBA00005417"/>
    </source>
</evidence>
<keyword evidence="5" id="KW-0547">Nucleotide-binding</keyword>
<keyword evidence="8" id="KW-0472">Membrane</keyword>